<dbReference type="PROSITE" id="PS00139">
    <property type="entry name" value="THIOL_PROTEASE_CYS"/>
    <property type="match status" value="1"/>
</dbReference>
<feature type="region of interest" description="Disordered" evidence="4">
    <location>
        <begin position="279"/>
        <end position="307"/>
    </location>
</feature>
<dbReference type="PANTHER" id="PTHR10183:SF425">
    <property type="entry name" value="CALPAIN-5"/>
    <property type="match status" value="1"/>
</dbReference>
<evidence type="ECO:0000259" key="5">
    <source>
        <dbReference type="PROSITE" id="PS50203"/>
    </source>
</evidence>
<dbReference type="AlphaFoldDB" id="A0A8J5U7D3"/>
<proteinExistence type="predicted"/>
<dbReference type="Proteomes" id="UP000693942">
    <property type="component" value="Unassembled WGS sequence"/>
</dbReference>
<protein>
    <submittedName>
        <fullName evidence="6">Calpain-9</fullName>
    </submittedName>
</protein>
<dbReference type="PANTHER" id="PTHR10183">
    <property type="entry name" value="CALPAIN"/>
    <property type="match status" value="1"/>
</dbReference>
<comment type="caution">
    <text evidence="6">The sequence shown here is derived from an EMBL/GenBank/DDBJ whole genome shotgun (WGS) entry which is preliminary data.</text>
</comment>
<dbReference type="InterPro" id="IPR022684">
    <property type="entry name" value="Calpain_cysteine_protease"/>
</dbReference>
<dbReference type="GO" id="GO:0004198">
    <property type="term" value="F:calcium-dependent cysteine-type endopeptidase activity"/>
    <property type="evidence" value="ECO:0007669"/>
    <property type="project" value="InterPro"/>
</dbReference>
<comment type="caution">
    <text evidence="2">Lacks conserved residue(s) required for the propagation of feature annotation.</text>
</comment>
<sequence>MGEKEIPPALPTQSQVVGSSTNPYEAYTSCVATAYHALKNRFSQILQKNDSLTKKQRSLRRQLDQAQRENTKIRSERQRLQVNYDKLAKDIGRMSMEKSQVYAQLEHERFQRELGDLVLDQYKDEIIERNEVIEREVFKKELSDLLLEQYRGEIEDQKKALRENELGIASCHRQMFAFSSQVSYWRQRVNLGENQICKLTSELEHSKGEMHRQNTLIAKLEKERTARQCQSQVETIVSQCNLSNTKFRDTDFDIEGDFATSQHNYLFDLTTCIEQTSRRGKDPFVKGSPRSSRRYSSHSNKDDDTSLPGSVHRISWIFENPQFTVSGFSSSDIQQGNSGDCWWLAALGTIAHREDLMNKICVARNEEVGVYGFVFYRDGAWISTVVDDHLYLKEPDFDKETYDATGSKARHHRKQKQSNSEALFFAKCIDPNETWLPLLEKAFAKVHGDYQALDGGWAGIAMEDLTGGVATLIATNSILDKERLWRELLSCGIRGGEFLFTLSSGPGFKHRNGIVLSHTYSILEAIELKKEHGGMTRLVKIRTPGAKVFLKKKFIIDLKDKSTVIVVLSQLDDRYFPGLQGEYDFTLHFLLRPIISKIDICRVSPCHLGDGRSINCELTLEAGTYEVIPKIIAERNGLDPVEETVKLAANRNPQKLRQIGLQYDLEHAKEGVIDPSQQLEQPPPSDLRAKSANLRSNFSQDKSLEHWSPVCVIGLRVYAEHPNFVINVI</sequence>
<dbReference type="PROSITE" id="PS50203">
    <property type="entry name" value="CALPAIN_CAT"/>
    <property type="match status" value="1"/>
</dbReference>
<feature type="domain" description="Calpain catalytic" evidence="5">
    <location>
        <begin position="313"/>
        <end position="544"/>
    </location>
</feature>
<keyword evidence="3" id="KW-0175">Coiled coil</keyword>
<dbReference type="GO" id="GO:0006508">
    <property type="term" value="P:proteolysis"/>
    <property type="evidence" value="ECO:0007669"/>
    <property type="project" value="InterPro"/>
</dbReference>
<evidence type="ECO:0000313" key="7">
    <source>
        <dbReference type="Proteomes" id="UP000693942"/>
    </source>
</evidence>
<evidence type="ECO:0000256" key="2">
    <source>
        <dbReference type="PROSITE-ProRule" id="PRU00239"/>
    </source>
</evidence>
<name>A0A8J5U7D3_FUSOX</name>
<feature type="coiled-coil region" evidence="3">
    <location>
        <begin position="49"/>
        <end position="90"/>
    </location>
</feature>
<reference evidence="6" key="1">
    <citation type="submission" date="2021-04" db="EMBL/GenBank/DDBJ databases">
        <title>First draft genome resource for Brassicaceae pathogens Fusarium oxysporum f. sp. raphani and Fusarium oxysporum f. sp. rapae.</title>
        <authorList>
            <person name="Asai S."/>
        </authorList>
    </citation>
    <scope>NUCLEOTIDE SEQUENCE</scope>
    <source>
        <strain evidence="6">Tf1262</strain>
    </source>
</reference>
<evidence type="ECO:0000256" key="3">
    <source>
        <dbReference type="SAM" id="Coils"/>
    </source>
</evidence>
<dbReference type="InterPro" id="IPR000169">
    <property type="entry name" value="Pept_cys_AS"/>
</dbReference>
<dbReference type="SMART" id="SM00230">
    <property type="entry name" value="CysPc"/>
    <property type="match status" value="1"/>
</dbReference>
<feature type="active site" evidence="1">
    <location>
        <position position="341"/>
    </location>
</feature>
<evidence type="ECO:0000313" key="6">
    <source>
        <dbReference type="EMBL" id="KAG7431945.1"/>
    </source>
</evidence>
<evidence type="ECO:0000256" key="4">
    <source>
        <dbReference type="SAM" id="MobiDB-lite"/>
    </source>
</evidence>
<dbReference type="Pfam" id="PF00648">
    <property type="entry name" value="Peptidase_C2"/>
    <property type="match status" value="1"/>
</dbReference>
<dbReference type="InterPro" id="IPR001300">
    <property type="entry name" value="Peptidase_C2_calpain_cat"/>
</dbReference>
<feature type="active site" evidence="1">
    <location>
        <position position="518"/>
    </location>
</feature>
<evidence type="ECO:0000256" key="1">
    <source>
        <dbReference type="PIRSR" id="PIRSR622684-1"/>
    </source>
</evidence>
<accession>A0A8J5U7D3</accession>
<dbReference type="EMBL" id="JAELUR010000004">
    <property type="protein sequence ID" value="KAG7431945.1"/>
    <property type="molecule type" value="Genomic_DNA"/>
</dbReference>
<organism evidence="6 7">
    <name type="scientific">Fusarium oxysporum f. sp. raphani</name>
    <dbReference type="NCBI Taxonomy" id="96318"/>
    <lineage>
        <taxon>Eukaryota</taxon>
        <taxon>Fungi</taxon>
        <taxon>Dikarya</taxon>
        <taxon>Ascomycota</taxon>
        <taxon>Pezizomycotina</taxon>
        <taxon>Sordariomycetes</taxon>
        <taxon>Hypocreomycetidae</taxon>
        <taxon>Hypocreales</taxon>
        <taxon>Nectriaceae</taxon>
        <taxon>Fusarium</taxon>
        <taxon>Fusarium oxysporum species complex</taxon>
    </lineage>
</organism>
<gene>
    <name evidence="6" type="primary">Capn9-3</name>
    <name evidence="6" type="ORF">Forpi1262_v007040</name>
</gene>